<comment type="catalytic activity">
    <reaction evidence="6">
        <text>RNA(n) + a ribonucleoside 5'-triphosphate = RNA(n+1) + diphosphate</text>
        <dbReference type="Rhea" id="RHEA:21248"/>
        <dbReference type="Rhea" id="RHEA-COMP:14527"/>
        <dbReference type="Rhea" id="RHEA-COMP:17342"/>
        <dbReference type="ChEBI" id="CHEBI:33019"/>
        <dbReference type="ChEBI" id="CHEBI:61557"/>
        <dbReference type="ChEBI" id="CHEBI:140395"/>
        <dbReference type="EC" id="2.7.7.6"/>
    </reaction>
</comment>
<dbReference type="EC" id="2.7.7.6" evidence="1"/>
<comment type="caution">
    <text evidence="8">The sequence shown here is derived from an EMBL/GenBank/DDBJ whole genome shotgun (WGS) entry which is preliminary data.</text>
</comment>
<feature type="non-terminal residue" evidence="8">
    <location>
        <position position="240"/>
    </location>
</feature>
<dbReference type="GO" id="GO:0000428">
    <property type="term" value="C:DNA-directed RNA polymerase complex"/>
    <property type="evidence" value="ECO:0007669"/>
    <property type="project" value="UniProtKB-KW"/>
</dbReference>
<feature type="domain" description="RNA polymerase Rpb1" evidence="7">
    <location>
        <begin position="2"/>
        <end position="240"/>
    </location>
</feature>
<dbReference type="InterPro" id="IPR007080">
    <property type="entry name" value="RNA_pol_Rpb1_1"/>
</dbReference>
<dbReference type="AlphaFoldDB" id="A0A5J4PF59"/>
<dbReference type="PANTHER" id="PTHR19376">
    <property type="entry name" value="DNA-DIRECTED RNA POLYMERASE"/>
    <property type="match status" value="1"/>
</dbReference>
<evidence type="ECO:0000256" key="5">
    <source>
        <dbReference type="ARBA" id="ARBA00023163"/>
    </source>
</evidence>
<keyword evidence="3 8" id="KW-0808">Transferase</keyword>
<sequence length="240" mass="27752">ERTGHIQLVVPVAHIWYFRSLPNKIGYLLGLSTKKLDSIIYYERYAVVQPGVKRADGLNIYDLLSEEEYLDISDTLPKDNQHLEDSDPDKFIAKMGAEAVYDLLARLDLDDLSYELRHRASNDASQQRKNEALKRLQVVESFRISRGRNKPEWMIVRIVPVIPPDLRPLVPLDGGRFATSDLNDLYRRVIIRNNRLKRLIEIKAPEVILRNEKRMLQESVDSLFDNSRKSSAVKTDANRP</sequence>
<feature type="non-terminal residue" evidence="8">
    <location>
        <position position="1"/>
    </location>
</feature>
<protein>
    <recommendedName>
        <fullName evidence="1">DNA-directed RNA polymerase</fullName>
        <ecNumber evidence="1">2.7.7.6</ecNumber>
    </recommendedName>
</protein>
<name>A0A5J4PF59_9ZZZZ</name>
<keyword evidence="2 8" id="KW-0240">DNA-directed RNA polymerase</keyword>
<evidence type="ECO:0000313" key="8">
    <source>
        <dbReference type="EMBL" id="KAA6307123.1"/>
    </source>
</evidence>
<evidence type="ECO:0000256" key="3">
    <source>
        <dbReference type="ARBA" id="ARBA00022679"/>
    </source>
</evidence>
<organism evidence="8">
    <name type="scientific">termite gut metagenome</name>
    <dbReference type="NCBI Taxonomy" id="433724"/>
    <lineage>
        <taxon>unclassified sequences</taxon>
        <taxon>metagenomes</taxon>
        <taxon>organismal metagenomes</taxon>
    </lineage>
</organism>
<keyword evidence="4 8" id="KW-0548">Nucleotidyltransferase</keyword>
<keyword evidence="5" id="KW-0804">Transcription</keyword>
<reference evidence="8" key="1">
    <citation type="submission" date="2019-03" db="EMBL/GenBank/DDBJ databases">
        <title>Single cell metagenomics reveals metabolic interactions within the superorganism composed of flagellate Streblomastix strix and complex community of Bacteroidetes bacteria on its surface.</title>
        <authorList>
            <person name="Treitli S.C."/>
            <person name="Kolisko M."/>
            <person name="Husnik F."/>
            <person name="Keeling P."/>
            <person name="Hampl V."/>
        </authorList>
    </citation>
    <scope>NUCLEOTIDE SEQUENCE</scope>
    <source>
        <strain evidence="8">STM</strain>
    </source>
</reference>
<evidence type="ECO:0000256" key="6">
    <source>
        <dbReference type="ARBA" id="ARBA00048552"/>
    </source>
</evidence>
<dbReference type="GO" id="GO:0006351">
    <property type="term" value="P:DNA-templated transcription"/>
    <property type="evidence" value="ECO:0007669"/>
    <property type="project" value="InterPro"/>
</dbReference>
<dbReference type="Pfam" id="PF04997">
    <property type="entry name" value="RNA_pol_Rpb1_1"/>
    <property type="match status" value="1"/>
</dbReference>
<dbReference type="GO" id="GO:0003899">
    <property type="term" value="F:DNA-directed RNA polymerase activity"/>
    <property type="evidence" value="ECO:0007669"/>
    <property type="project" value="UniProtKB-EC"/>
</dbReference>
<accession>A0A5J4PF59</accession>
<evidence type="ECO:0000256" key="4">
    <source>
        <dbReference type="ARBA" id="ARBA00022695"/>
    </source>
</evidence>
<proteinExistence type="predicted"/>
<dbReference type="InterPro" id="IPR045867">
    <property type="entry name" value="DNA-dir_RpoC_beta_prime"/>
</dbReference>
<dbReference type="GO" id="GO:0003677">
    <property type="term" value="F:DNA binding"/>
    <property type="evidence" value="ECO:0007669"/>
    <property type="project" value="InterPro"/>
</dbReference>
<evidence type="ECO:0000259" key="7">
    <source>
        <dbReference type="Pfam" id="PF04997"/>
    </source>
</evidence>
<evidence type="ECO:0000256" key="1">
    <source>
        <dbReference type="ARBA" id="ARBA00012418"/>
    </source>
</evidence>
<gene>
    <name evidence="8" type="ORF">EZS27_041211</name>
</gene>
<dbReference type="PANTHER" id="PTHR19376:SF54">
    <property type="entry name" value="DNA-DIRECTED RNA POLYMERASE SUBUNIT BETA"/>
    <property type="match status" value="1"/>
</dbReference>
<dbReference type="SUPFAM" id="SSF64484">
    <property type="entry name" value="beta and beta-prime subunits of DNA dependent RNA-polymerase"/>
    <property type="match status" value="1"/>
</dbReference>
<dbReference type="EMBL" id="SNRY01009397">
    <property type="protein sequence ID" value="KAA6307123.1"/>
    <property type="molecule type" value="Genomic_DNA"/>
</dbReference>
<evidence type="ECO:0000256" key="2">
    <source>
        <dbReference type="ARBA" id="ARBA00022478"/>
    </source>
</evidence>